<proteinExistence type="predicted"/>
<dbReference type="GO" id="GO:0000428">
    <property type="term" value="C:DNA-directed RNA polymerase complex"/>
    <property type="evidence" value="ECO:0007669"/>
    <property type="project" value="UniProtKB-KW"/>
</dbReference>
<reference evidence="3 4" key="1">
    <citation type="submission" date="2015-12" db="EMBL/GenBank/DDBJ databases">
        <title>The genome of Folsomia candida.</title>
        <authorList>
            <person name="Faddeeva A."/>
            <person name="Derks M.F."/>
            <person name="Anvar Y."/>
            <person name="Smit S."/>
            <person name="Van Straalen N."/>
            <person name="Roelofs D."/>
        </authorList>
    </citation>
    <scope>NUCLEOTIDE SEQUENCE [LARGE SCALE GENOMIC DNA]</scope>
    <source>
        <strain evidence="3 4">VU population</strain>
        <tissue evidence="3">Whole body</tissue>
    </source>
</reference>
<keyword evidence="1" id="KW-0175">Coiled coil</keyword>
<dbReference type="Proteomes" id="UP000198287">
    <property type="component" value="Unassembled WGS sequence"/>
</dbReference>
<dbReference type="OrthoDB" id="8958038at2759"/>
<comment type="caution">
    <text evidence="3">The sequence shown here is derived from an EMBL/GenBank/DDBJ whole genome shotgun (WGS) entry which is preliminary data.</text>
</comment>
<evidence type="ECO:0000313" key="4">
    <source>
        <dbReference type="Proteomes" id="UP000198287"/>
    </source>
</evidence>
<organism evidence="3 4">
    <name type="scientific">Folsomia candida</name>
    <name type="common">Springtail</name>
    <dbReference type="NCBI Taxonomy" id="158441"/>
    <lineage>
        <taxon>Eukaryota</taxon>
        <taxon>Metazoa</taxon>
        <taxon>Ecdysozoa</taxon>
        <taxon>Arthropoda</taxon>
        <taxon>Hexapoda</taxon>
        <taxon>Collembola</taxon>
        <taxon>Entomobryomorpha</taxon>
        <taxon>Isotomoidea</taxon>
        <taxon>Isotomidae</taxon>
        <taxon>Proisotominae</taxon>
        <taxon>Folsomia</taxon>
    </lineage>
</organism>
<evidence type="ECO:0000256" key="1">
    <source>
        <dbReference type="SAM" id="Coils"/>
    </source>
</evidence>
<evidence type="ECO:0000313" key="3">
    <source>
        <dbReference type="EMBL" id="OXA54252.1"/>
    </source>
</evidence>
<evidence type="ECO:0000256" key="2">
    <source>
        <dbReference type="SAM" id="MobiDB-lite"/>
    </source>
</evidence>
<protein>
    <submittedName>
        <fullName evidence="3">DNA-directed RNA polymerase subunit beta</fullName>
    </submittedName>
</protein>
<accession>A0A226E9E5</accession>
<feature type="coiled-coil region" evidence="1">
    <location>
        <begin position="79"/>
        <end position="144"/>
    </location>
</feature>
<gene>
    <name evidence="3" type="ORF">Fcan01_11870</name>
</gene>
<keyword evidence="3" id="KW-0240">DNA-directed RNA polymerase</keyword>
<dbReference type="EMBL" id="LNIX01000005">
    <property type="protein sequence ID" value="OXA54252.1"/>
    <property type="molecule type" value="Genomic_DNA"/>
</dbReference>
<name>A0A226E9E5_FOLCA</name>
<feature type="compositionally biased region" description="Low complexity" evidence="2">
    <location>
        <begin position="35"/>
        <end position="47"/>
    </location>
</feature>
<keyword evidence="3" id="KW-0804">Transcription</keyword>
<dbReference type="AlphaFoldDB" id="A0A226E9E5"/>
<sequence length="290" mass="31937">MSGQGRPVRSTAGAMPRRFEDFVLAAPSAVDSPASRSGRSTSGSGSRETVRSQQKKIDVETRSALVQVDKAQLPRRGELALMEARHQNLSRKIQRLHDLCEDLTLSPEEIERFTATRKGLENDLEELTEDLVRAKVEIRFEEEVGEIQKKEIQIQADKDMNKLNSDSDGEMDSEQVDTSDLTLKWASEHQISPPPITPSVISPELNAWLFPPTTPDFAPSIPTSLPAITTGQTQWPWLTQPQVSLPTTTITTTQPNSQPMVSSSTTTITTAALNNPLFATFAKPNPPPLV</sequence>
<keyword evidence="4" id="KW-1185">Reference proteome</keyword>
<feature type="region of interest" description="Disordered" evidence="2">
    <location>
        <begin position="26"/>
        <end position="58"/>
    </location>
</feature>